<evidence type="ECO:0000313" key="6">
    <source>
        <dbReference type="Proteomes" id="UP000261500"/>
    </source>
</evidence>
<organism evidence="5 6">
    <name type="scientific">Poecilia latipinna</name>
    <name type="common">sailfin molly</name>
    <dbReference type="NCBI Taxonomy" id="48699"/>
    <lineage>
        <taxon>Eukaryota</taxon>
        <taxon>Metazoa</taxon>
        <taxon>Chordata</taxon>
        <taxon>Craniata</taxon>
        <taxon>Vertebrata</taxon>
        <taxon>Euteleostomi</taxon>
        <taxon>Actinopterygii</taxon>
        <taxon>Neopterygii</taxon>
        <taxon>Teleostei</taxon>
        <taxon>Neoteleostei</taxon>
        <taxon>Acanthomorphata</taxon>
        <taxon>Ovalentaria</taxon>
        <taxon>Atherinomorphae</taxon>
        <taxon>Cyprinodontiformes</taxon>
        <taxon>Poeciliidae</taxon>
        <taxon>Poeciliinae</taxon>
        <taxon>Poecilia</taxon>
    </lineage>
</organism>
<dbReference type="GO" id="GO:0005794">
    <property type="term" value="C:Golgi apparatus"/>
    <property type="evidence" value="ECO:0007669"/>
    <property type="project" value="TreeGrafter"/>
</dbReference>
<dbReference type="AlphaFoldDB" id="A0A3B3TNA2"/>
<feature type="compositionally biased region" description="Basic and acidic residues" evidence="3">
    <location>
        <begin position="711"/>
        <end position="734"/>
    </location>
</feature>
<sequence length="923" mass="105171">MFAKLKKKIAEEAATAPRSGVRIPRTISKESITSVGADSGDDFASDGSSSRDDLSAQLLRRNDQIRKLEAKLSDYAEQLRIMQKTKEKLEIALEKHQDSSIKKLQEQNECHQSSRAKMAEGMALALEKKDQEWMEKMADVEKEKAALSVRLEEMMEQSLALFQKRDDLDELEGFQQQELAKVKHMLLRKEEMLSQRERELQQKEAEVQSARRGLSEARGKLQALQQQHEDSSRLNSELEIEREELLLLREEADKKICELETRCQKLQAVIQRVSEDFQTSHNMVSSLEKSLHNLQAENESLKLQLQKAAVTEEEKERLLVELQRKASSLERRLQGNLSQDEHLQEFLQEKSDLELNLEETRAELLAVRTNHADTVSSLEAQVSKMSGSISELQTLLRHKEDSSKAYRERTDAQIASLEQQVVQSTERMKSAEQQVTEKQQHMEKLQGEWSAEKAFLEQQLCLLEQQSEEKASRLEENISSLQTDKQSLLDRVADLDKQVVEANTMLKQQAEELENCKAELSSRLTVSTEIAKSLEETRQQKQELQTQVGELTEGLQNSQQELSTAAKKLRLRDEDVQTLQNELQSRQDSLAQLQEETERLHAQLQQAELDKTSQLTSLQGALQSQTQQLDSCQARISYLEVEVETLTEQLQSPEVCEEDQNGCVTVDDLDHIHRVNRELEQQLSDKNRTIKQLQQRLAELKRTLQKELKLKPETEAEGKEKCLESRAEKQERVNSDPPLSAAPSPPTSNTTVTNTADLNDSREINFEYLKHVVLKFMSSREAEVSHQHLVSSRSIRPARTKLVVTPLLGIPADQSCVCAAQLHSGGRGHAEANSGVQDVLVWIQTFSKRNHPAFYLRLFYSLELMSIKVNCNALPLLCYQLLSVFLAKKDLHSIIRTQPRCIRSSCIIYSNSGPNRSAGQMSL</sequence>
<dbReference type="InterPro" id="IPR051952">
    <property type="entry name" value="Golgi-autophagy_related"/>
</dbReference>
<evidence type="ECO:0000256" key="1">
    <source>
        <dbReference type="ARBA" id="ARBA00023054"/>
    </source>
</evidence>
<reference evidence="5" key="2">
    <citation type="submission" date="2025-09" db="UniProtKB">
        <authorList>
            <consortium name="Ensembl"/>
        </authorList>
    </citation>
    <scope>IDENTIFICATION</scope>
</reference>
<accession>A0A3B3TNA2</accession>
<dbReference type="Ensembl" id="ENSPLAT00000013602.1">
    <property type="protein sequence ID" value="ENSPLAP00000002107.1"/>
    <property type="gene ID" value="ENSPLAG00000003303.1"/>
</dbReference>
<feature type="coiled-coil region" evidence="2">
    <location>
        <begin position="186"/>
        <end position="255"/>
    </location>
</feature>
<dbReference type="GeneTree" id="ENSGT00940000153772"/>
<dbReference type="PANTHER" id="PTHR23157:SF24">
    <property type="entry name" value="GOLGIN SUBFAMILY A MEMBER 1"/>
    <property type="match status" value="1"/>
</dbReference>
<feature type="domain" description="GRIP" evidence="4">
    <location>
        <begin position="763"/>
        <end position="790"/>
    </location>
</feature>
<dbReference type="Gene3D" id="6.10.140.910">
    <property type="match status" value="1"/>
</dbReference>
<feature type="coiled-coil region" evidence="2">
    <location>
        <begin position="123"/>
        <end position="157"/>
    </location>
</feature>
<feature type="coiled-coil region" evidence="2">
    <location>
        <begin position="407"/>
        <end position="649"/>
    </location>
</feature>
<keyword evidence="6" id="KW-1185">Reference proteome</keyword>
<keyword evidence="1 2" id="KW-0175">Coiled coil</keyword>
<evidence type="ECO:0000256" key="2">
    <source>
        <dbReference type="SAM" id="Coils"/>
    </source>
</evidence>
<evidence type="ECO:0000259" key="4">
    <source>
        <dbReference type="Pfam" id="PF01465"/>
    </source>
</evidence>
<evidence type="ECO:0000256" key="3">
    <source>
        <dbReference type="SAM" id="MobiDB-lite"/>
    </source>
</evidence>
<dbReference type="STRING" id="48699.ENSPLAP00000002107"/>
<feature type="compositionally biased region" description="Low complexity" evidence="3">
    <location>
        <begin position="735"/>
        <end position="756"/>
    </location>
</feature>
<feature type="region of interest" description="Disordered" evidence="3">
    <location>
        <begin position="13"/>
        <end position="55"/>
    </location>
</feature>
<dbReference type="InterPro" id="IPR000237">
    <property type="entry name" value="GRIP_dom"/>
</dbReference>
<dbReference type="Proteomes" id="UP000261500">
    <property type="component" value="Unplaced"/>
</dbReference>
<name>A0A3B3TNA2_9TELE</name>
<reference evidence="5" key="1">
    <citation type="submission" date="2025-08" db="UniProtKB">
        <authorList>
            <consortium name="Ensembl"/>
        </authorList>
    </citation>
    <scope>IDENTIFICATION</scope>
</reference>
<feature type="region of interest" description="Disordered" evidence="3">
    <location>
        <begin position="711"/>
        <end position="756"/>
    </location>
</feature>
<dbReference type="Pfam" id="PF01465">
    <property type="entry name" value="GRIP"/>
    <property type="match status" value="1"/>
</dbReference>
<evidence type="ECO:0000313" key="5">
    <source>
        <dbReference type="Ensembl" id="ENSPLAP00000002107.1"/>
    </source>
</evidence>
<dbReference type="PANTHER" id="PTHR23157">
    <property type="entry name" value="GRIP AND COILED-COIL DOMAIN-CONTAINING PROTEIN 1"/>
    <property type="match status" value="1"/>
</dbReference>
<proteinExistence type="predicted"/>
<feature type="coiled-coil region" evidence="2">
    <location>
        <begin position="284"/>
        <end position="370"/>
    </location>
</feature>
<protein>
    <submittedName>
        <fullName evidence="5">Golgin A1</fullName>
    </submittedName>
</protein>